<dbReference type="Pfam" id="PF00270">
    <property type="entry name" value="DEAD"/>
    <property type="match status" value="1"/>
</dbReference>
<dbReference type="GO" id="GO:0030894">
    <property type="term" value="C:replisome"/>
    <property type="evidence" value="ECO:0007669"/>
    <property type="project" value="TreeGrafter"/>
</dbReference>
<proteinExistence type="inferred from homology"/>
<dbReference type="GO" id="GO:0006310">
    <property type="term" value="P:DNA recombination"/>
    <property type="evidence" value="ECO:0007669"/>
    <property type="project" value="InterPro"/>
</dbReference>
<dbReference type="Pfam" id="PF00271">
    <property type="entry name" value="Helicase_C"/>
    <property type="match status" value="1"/>
</dbReference>
<evidence type="ECO:0000256" key="7">
    <source>
        <dbReference type="ARBA" id="ARBA00023125"/>
    </source>
</evidence>
<protein>
    <recommendedName>
        <fullName evidence="11">ATP-dependent DNA helicase RecQ</fullName>
        <ecNumber evidence="10">5.6.2.4</ecNumber>
    </recommendedName>
    <alternativeName>
        <fullName evidence="12">DNA 3'-5' helicase RecQ</fullName>
    </alternativeName>
</protein>
<keyword evidence="4 15" id="KW-0378">Hydrolase</keyword>
<evidence type="ECO:0000256" key="3">
    <source>
        <dbReference type="ARBA" id="ARBA00022741"/>
    </source>
</evidence>
<evidence type="ECO:0000313" key="16">
    <source>
        <dbReference type="Proteomes" id="UP000248536"/>
    </source>
</evidence>
<dbReference type="AlphaFoldDB" id="A0A2Z4LW29"/>
<gene>
    <name evidence="15" type="ORF">HME9304_02914</name>
</gene>
<evidence type="ECO:0000256" key="10">
    <source>
        <dbReference type="ARBA" id="ARBA00034808"/>
    </source>
</evidence>
<evidence type="ECO:0000256" key="9">
    <source>
        <dbReference type="ARBA" id="ARBA00034617"/>
    </source>
</evidence>
<sequence>MQKQPKSILKEFWGHDAFRGSQKKIIDSVITGNDVLALLPTGGGKSICYQIPGLAKEGICIVVSPLVALIQDQVNQLKSKGIKAIALIGGISHEELINLLDNCCFGNYKFLYLSPERLQQTMVQERIREMNVNTIAIDEAHCISQWGNDFRPAYLDCAILKELAPKAPMIALTATATPKVVQDILENLKLEQVQLFKDSFSRSNISFKVKQTEDKLYQLKKYFSTSKGSGIVYVRSRKMSVSLSEFLNKNGFTASFYHGGIAKIEKEEKLNLWLKEDIKIIVATNAFGMGVDKSNVRSVLHYQIPDSLESYFQEAGRAGRDGQRATALMLITKEDEDLAKQQFLSSLPNVGFVKRLYLELNNYFQISYGESTMETFGLEFNLFCKRYSFNPSMTYNGLRILDQNSVIALSDRYNEKNMLRFIASKEGIFDYLNHNRKVAPLIQTILRTYGGITEYETKINIHLISQKTGKTEKYIKIILHQMHIDGIVAYKSSSNDLEITFLVPREDERTINIFAKKITDFNIVKEKNMRTMLDYVNNSSLCRSTFILRYFGEKTKEDCGSCDICLENKGAAQTDIKEEIINCLKTEPKTSRELVPYFAVEEKVLLENLRQLLEDEVLLLNHNNEYVIKQ</sequence>
<reference evidence="15 16" key="1">
    <citation type="submission" date="2018-06" db="EMBL/GenBank/DDBJ databases">
        <title>Spongiibacterium sp. HME9304 Genome sequencing and assembly.</title>
        <authorList>
            <person name="Kang H."/>
            <person name="Kim H."/>
            <person name="Joh K."/>
        </authorList>
    </citation>
    <scope>NUCLEOTIDE SEQUENCE [LARGE SCALE GENOMIC DNA]</scope>
    <source>
        <strain evidence="15 16">HME9304</strain>
    </source>
</reference>
<dbReference type="FunFam" id="3.40.50.300:FF:001389">
    <property type="entry name" value="ATP-dependent DNA helicase RecQ"/>
    <property type="match status" value="1"/>
</dbReference>
<dbReference type="GO" id="GO:0043590">
    <property type="term" value="C:bacterial nucleoid"/>
    <property type="evidence" value="ECO:0007669"/>
    <property type="project" value="TreeGrafter"/>
</dbReference>
<evidence type="ECO:0000259" key="13">
    <source>
        <dbReference type="PROSITE" id="PS51192"/>
    </source>
</evidence>
<dbReference type="GO" id="GO:0046872">
    <property type="term" value="F:metal ion binding"/>
    <property type="evidence" value="ECO:0007669"/>
    <property type="project" value="UniProtKB-KW"/>
</dbReference>
<dbReference type="NCBIfam" id="TIGR00614">
    <property type="entry name" value="recQ_fam"/>
    <property type="match status" value="1"/>
</dbReference>
<feature type="domain" description="Helicase ATP-binding" evidence="13">
    <location>
        <begin position="26"/>
        <end position="194"/>
    </location>
</feature>
<dbReference type="InterPro" id="IPR011545">
    <property type="entry name" value="DEAD/DEAH_box_helicase_dom"/>
</dbReference>
<dbReference type="PANTHER" id="PTHR13710">
    <property type="entry name" value="DNA HELICASE RECQ FAMILY MEMBER"/>
    <property type="match status" value="1"/>
</dbReference>
<keyword evidence="2" id="KW-0479">Metal-binding</keyword>
<dbReference type="InterPro" id="IPR027417">
    <property type="entry name" value="P-loop_NTPase"/>
</dbReference>
<dbReference type="GO" id="GO:0006281">
    <property type="term" value="P:DNA repair"/>
    <property type="evidence" value="ECO:0007669"/>
    <property type="project" value="TreeGrafter"/>
</dbReference>
<dbReference type="InterPro" id="IPR004589">
    <property type="entry name" value="DNA_helicase_ATP-dep_RecQ"/>
</dbReference>
<dbReference type="GO" id="GO:0005737">
    <property type="term" value="C:cytoplasm"/>
    <property type="evidence" value="ECO:0007669"/>
    <property type="project" value="TreeGrafter"/>
</dbReference>
<evidence type="ECO:0000256" key="6">
    <source>
        <dbReference type="ARBA" id="ARBA00022840"/>
    </source>
</evidence>
<dbReference type="Gene3D" id="1.10.10.10">
    <property type="entry name" value="Winged helix-like DNA-binding domain superfamily/Winged helix DNA-binding domain"/>
    <property type="match status" value="1"/>
</dbReference>
<accession>A0A2Z4LW29</accession>
<evidence type="ECO:0000256" key="11">
    <source>
        <dbReference type="ARBA" id="ARBA00044535"/>
    </source>
</evidence>
<dbReference type="Pfam" id="PF16124">
    <property type="entry name" value="RecQ_Zn_bind"/>
    <property type="match status" value="1"/>
</dbReference>
<dbReference type="InterPro" id="IPR014001">
    <property type="entry name" value="Helicase_ATP-bd"/>
</dbReference>
<dbReference type="GO" id="GO:0043138">
    <property type="term" value="F:3'-5' DNA helicase activity"/>
    <property type="evidence" value="ECO:0007669"/>
    <property type="project" value="UniProtKB-EC"/>
</dbReference>
<dbReference type="GO" id="GO:0003677">
    <property type="term" value="F:DNA binding"/>
    <property type="evidence" value="ECO:0007669"/>
    <property type="project" value="UniProtKB-KW"/>
</dbReference>
<keyword evidence="16" id="KW-1185">Reference proteome</keyword>
<dbReference type="Gene3D" id="3.40.50.300">
    <property type="entry name" value="P-loop containing nucleotide triphosphate hydrolases"/>
    <property type="match status" value="2"/>
</dbReference>
<dbReference type="SMART" id="SM00490">
    <property type="entry name" value="HELICc"/>
    <property type="match status" value="1"/>
</dbReference>
<keyword evidence="8" id="KW-0413">Isomerase</keyword>
<dbReference type="PROSITE" id="PS51194">
    <property type="entry name" value="HELICASE_CTER"/>
    <property type="match status" value="1"/>
</dbReference>
<evidence type="ECO:0000256" key="1">
    <source>
        <dbReference type="ARBA" id="ARBA00005446"/>
    </source>
</evidence>
<dbReference type="SUPFAM" id="SSF52540">
    <property type="entry name" value="P-loop containing nucleoside triphosphate hydrolases"/>
    <property type="match status" value="1"/>
</dbReference>
<dbReference type="GO" id="GO:0009378">
    <property type="term" value="F:four-way junction helicase activity"/>
    <property type="evidence" value="ECO:0007669"/>
    <property type="project" value="TreeGrafter"/>
</dbReference>
<evidence type="ECO:0000256" key="5">
    <source>
        <dbReference type="ARBA" id="ARBA00022806"/>
    </source>
</evidence>
<dbReference type="EC" id="5.6.2.4" evidence="10"/>
<evidence type="ECO:0000256" key="12">
    <source>
        <dbReference type="ARBA" id="ARBA00044550"/>
    </source>
</evidence>
<dbReference type="Proteomes" id="UP000248536">
    <property type="component" value="Chromosome"/>
</dbReference>
<dbReference type="PANTHER" id="PTHR13710:SF105">
    <property type="entry name" value="ATP-DEPENDENT DNA HELICASE Q1"/>
    <property type="match status" value="1"/>
</dbReference>
<evidence type="ECO:0000259" key="14">
    <source>
        <dbReference type="PROSITE" id="PS51194"/>
    </source>
</evidence>
<keyword evidence="6" id="KW-0067">ATP-binding</keyword>
<dbReference type="GO" id="GO:0016787">
    <property type="term" value="F:hydrolase activity"/>
    <property type="evidence" value="ECO:0007669"/>
    <property type="project" value="UniProtKB-KW"/>
</dbReference>
<dbReference type="GO" id="GO:0005524">
    <property type="term" value="F:ATP binding"/>
    <property type="evidence" value="ECO:0007669"/>
    <property type="project" value="UniProtKB-KW"/>
</dbReference>
<keyword evidence="7" id="KW-0238">DNA-binding</keyword>
<dbReference type="OrthoDB" id="9763310at2"/>
<dbReference type="InterPro" id="IPR036388">
    <property type="entry name" value="WH-like_DNA-bd_sf"/>
</dbReference>
<evidence type="ECO:0000256" key="2">
    <source>
        <dbReference type="ARBA" id="ARBA00022723"/>
    </source>
</evidence>
<keyword evidence="5 15" id="KW-0347">Helicase</keyword>
<evidence type="ECO:0000256" key="8">
    <source>
        <dbReference type="ARBA" id="ARBA00023235"/>
    </source>
</evidence>
<feature type="domain" description="Helicase C-terminal" evidence="14">
    <location>
        <begin position="218"/>
        <end position="364"/>
    </location>
</feature>
<organism evidence="15 16">
    <name type="scientific">Flagellimonas maritima</name>
    <dbReference type="NCBI Taxonomy" id="1383885"/>
    <lineage>
        <taxon>Bacteria</taxon>
        <taxon>Pseudomonadati</taxon>
        <taxon>Bacteroidota</taxon>
        <taxon>Flavobacteriia</taxon>
        <taxon>Flavobacteriales</taxon>
        <taxon>Flavobacteriaceae</taxon>
        <taxon>Flagellimonas</taxon>
    </lineage>
</organism>
<dbReference type="InterPro" id="IPR032284">
    <property type="entry name" value="RecQ_Zn-bd"/>
</dbReference>
<dbReference type="KEGG" id="spon:HME9304_02914"/>
<comment type="similarity">
    <text evidence="1">Belongs to the helicase family. RecQ subfamily.</text>
</comment>
<name>A0A2Z4LW29_9FLAO</name>
<keyword evidence="3" id="KW-0547">Nucleotide-binding</keyword>
<dbReference type="RefSeq" id="WP_112379232.1">
    <property type="nucleotide sequence ID" value="NZ_CP030104.1"/>
</dbReference>
<dbReference type="InterPro" id="IPR001650">
    <property type="entry name" value="Helicase_C-like"/>
</dbReference>
<evidence type="ECO:0000256" key="4">
    <source>
        <dbReference type="ARBA" id="ARBA00022801"/>
    </source>
</evidence>
<dbReference type="SMART" id="SM00487">
    <property type="entry name" value="DEXDc"/>
    <property type="match status" value="1"/>
</dbReference>
<dbReference type="PROSITE" id="PS51192">
    <property type="entry name" value="HELICASE_ATP_BIND_1"/>
    <property type="match status" value="1"/>
</dbReference>
<evidence type="ECO:0000313" key="15">
    <source>
        <dbReference type="EMBL" id="AWX45883.1"/>
    </source>
</evidence>
<dbReference type="CDD" id="cd17920">
    <property type="entry name" value="DEXHc_RecQ"/>
    <property type="match status" value="1"/>
</dbReference>
<comment type="catalytic activity">
    <reaction evidence="9">
        <text>Couples ATP hydrolysis with the unwinding of duplex DNA by translocating in the 3'-5' direction.</text>
        <dbReference type="EC" id="5.6.2.4"/>
    </reaction>
</comment>
<dbReference type="EMBL" id="CP030104">
    <property type="protein sequence ID" value="AWX45883.1"/>
    <property type="molecule type" value="Genomic_DNA"/>
</dbReference>